<dbReference type="PROSITE" id="PS51274">
    <property type="entry name" value="GATASE_COBBQ"/>
    <property type="match status" value="1"/>
</dbReference>
<organism evidence="3">
    <name type="scientific">mine drainage metagenome</name>
    <dbReference type="NCBI Taxonomy" id="410659"/>
    <lineage>
        <taxon>unclassified sequences</taxon>
        <taxon>metagenomes</taxon>
        <taxon>ecological metagenomes</taxon>
    </lineage>
</organism>
<dbReference type="AlphaFoldDB" id="T1A8E1"/>
<feature type="domain" description="CobB/CobQ-like glutamine amidotransferase" evidence="2">
    <location>
        <begin position="2"/>
        <end position="118"/>
    </location>
</feature>
<dbReference type="InterPro" id="IPR011698">
    <property type="entry name" value="GATase_3"/>
</dbReference>
<dbReference type="InterPro" id="IPR029062">
    <property type="entry name" value="Class_I_gatase-like"/>
</dbReference>
<accession>T1A8E1</accession>
<evidence type="ECO:0000259" key="2">
    <source>
        <dbReference type="Pfam" id="PF07685"/>
    </source>
</evidence>
<dbReference type="SUPFAM" id="SSF52317">
    <property type="entry name" value="Class I glutamine amidotransferase-like"/>
    <property type="match status" value="1"/>
</dbReference>
<sequence>EGAPLLAVCAGFQLLGSHYLAQDGTRIPGLGLLPMRTVAGSERLVGNLLVEADPALRLRQPLLVGFENHSGRTELESGLAPLGRVVRGRGNSGNSGFEGAWAGSVLGTYLHGPLLPKNPELADWWLRAALGRVGQTAELTPLDDSLEEDARLEAITKTLRPDRRSRFRLLGRGLAARRPG</sequence>
<dbReference type="GO" id="GO:0016740">
    <property type="term" value="F:transferase activity"/>
    <property type="evidence" value="ECO:0007669"/>
    <property type="project" value="UniProtKB-KW"/>
</dbReference>
<dbReference type="Pfam" id="PF07685">
    <property type="entry name" value="GATase_3"/>
    <property type="match status" value="1"/>
</dbReference>
<evidence type="ECO:0000256" key="1">
    <source>
        <dbReference type="ARBA" id="ARBA00022962"/>
    </source>
</evidence>
<name>T1A8E1_9ZZZZ</name>
<proteinExistence type="predicted"/>
<keyword evidence="1 3" id="KW-0315">Glutamine amidotransferase</keyword>
<protein>
    <submittedName>
        <fullName evidence="3">CobB/CobQ domain protein glutamine amidotransferase</fullName>
    </submittedName>
</protein>
<gene>
    <name evidence="3" type="ORF">B1B_16228</name>
</gene>
<evidence type="ECO:0000313" key="3">
    <source>
        <dbReference type="EMBL" id="EQD37144.1"/>
    </source>
</evidence>
<dbReference type="EMBL" id="AUZY01010788">
    <property type="protein sequence ID" value="EQD37144.1"/>
    <property type="molecule type" value="Genomic_DNA"/>
</dbReference>
<reference evidence="3" key="2">
    <citation type="journal article" date="2014" name="ISME J.">
        <title>Microbial stratification in low pH oxic and suboxic macroscopic growths along an acid mine drainage.</title>
        <authorList>
            <person name="Mendez-Garcia C."/>
            <person name="Mesa V."/>
            <person name="Sprenger R.R."/>
            <person name="Richter M."/>
            <person name="Diez M.S."/>
            <person name="Solano J."/>
            <person name="Bargiela R."/>
            <person name="Golyshina O.V."/>
            <person name="Manteca A."/>
            <person name="Ramos J.L."/>
            <person name="Gallego J.R."/>
            <person name="Llorente I."/>
            <person name="Martins Dos Santos V.A."/>
            <person name="Jensen O.N."/>
            <person name="Pelaez A.I."/>
            <person name="Sanchez J."/>
            <person name="Ferrer M."/>
        </authorList>
    </citation>
    <scope>NUCLEOTIDE SEQUENCE</scope>
</reference>
<keyword evidence="3" id="KW-0808">Transferase</keyword>
<reference evidence="3" key="1">
    <citation type="submission" date="2013-08" db="EMBL/GenBank/DDBJ databases">
        <authorList>
            <person name="Mendez C."/>
            <person name="Richter M."/>
            <person name="Ferrer M."/>
            <person name="Sanchez J."/>
        </authorList>
    </citation>
    <scope>NUCLEOTIDE SEQUENCE</scope>
</reference>
<feature type="non-terminal residue" evidence="3">
    <location>
        <position position="1"/>
    </location>
</feature>
<dbReference type="PANTHER" id="PTHR21343">
    <property type="entry name" value="DETHIOBIOTIN SYNTHETASE"/>
    <property type="match status" value="1"/>
</dbReference>
<comment type="caution">
    <text evidence="3">The sequence shown here is derived from an EMBL/GenBank/DDBJ whole genome shotgun (WGS) entry which is preliminary data.</text>
</comment>
<dbReference type="PANTHER" id="PTHR21343:SF9">
    <property type="entry name" value="LIPID II ISOGLUTAMINYL SYNTHASE (GLUTAMINE-HYDROLYZING) SUBUNIT GATD"/>
    <property type="match status" value="1"/>
</dbReference>